<dbReference type="InterPro" id="IPR044524">
    <property type="entry name" value="Isoase_HisA-like"/>
</dbReference>
<evidence type="ECO:0000256" key="10">
    <source>
        <dbReference type="RuleBase" id="RU003657"/>
    </source>
</evidence>
<dbReference type="Gene3D" id="3.20.20.70">
    <property type="entry name" value="Aldolase class I"/>
    <property type="match status" value="1"/>
</dbReference>
<dbReference type="NCBIfam" id="NF010112">
    <property type="entry name" value="PRK13585.1"/>
    <property type="match status" value="1"/>
</dbReference>
<evidence type="ECO:0000256" key="3">
    <source>
        <dbReference type="ARBA" id="ARBA00005133"/>
    </source>
</evidence>
<evidence type="ECO:0000256" key="8">
    <source>
        <dbReference type="ARBA" id="ARBA00023235"/>
    </source>
</evidence>
<accession>A0A3M0ME42</accession>
<dbReference type="GO" id="GO:0000105">
    <property type="term" value="P:L-histidine biosynthetic process"/>
    <property type="evidence" value="ECO:0007669"/>
    <property type="project" value="UniProtKB-UniRule"/>
</dbReference>
<dbReference type="EMBL" id="QOKZ01000003">
    <property type="protein sequence ID" value="RMC35373.1"/>
    <property type="molecule type" value="Genomic_DNA"/>
</dbReference>
<reference evidence="12 13" key="1">
    <citation type="submission" date="2018-07" db="EMBL/GenBank/DDBJ databases">
        <authorList>
            <person name="Zhang Y."/>
            <person name="Wang L."/>
            <person name="Ma S."/>
        </authorList>
    </citation>
    <scope>NUCLEOTIDE SEQUENCE [LARGE SCALE GENOMIC DNA]</scope>
    <source>
        <strain evidence="12 13">4-2</strain>
    </source>
</reference>
<evidence type="ECO:0000313" key="12">
    <source>
        <dbReference type="EMBL" id="RMC35373.1"/>
    </source>
</evidence>
<dbReference type="EC" id="5.3.1.16" evidence="9 11"/>
<dbReference type="UniPathway" id="UPA00031">
    <property type="reaction ID" value="UER00009"/>
</dbReference>
<comment type="pathway">
    <text evidence="3 9 11">Amino-acid biosynthesis; L-histidine biosynthesis; L-histidine from 5-phospho-alpha-D-ribose 1-diphosphate: step 4/9.</text>
</comment>
<evidence type="ECO:0000256" key="2">
    <source>
        <dbReference type="ARBA" id="ARBA00004496"/>
    </source>
</evidence>
<dbReference type="GO" id="GO:0003949">
    <property type="term" value="F:1-(5-phosphoribosyl)-5-[(5-phosphoribosylamino)methylideneamino]imidazole-4-carboxamide isomerase activity"/>
    <property type="evidence" value="ECO:0007669"/>
    <property type="project" value="UniProtKB-UniRule"/>
</dbReference>
<comment type="caution">
    <text evidence="12">The sequence shown here is derived from an EMBL/GenBank/DDBJ whole genome shotgun (WGS) entry which is preliminary data.</text>
</comment>
<dbReference type="InterPro" id="IPR006062">
    <property type="entry name" value="His_biosynth"/>
</dbReference>
<dbReference type="InterPro" id="IPR006063">
    <property type="entry name" value="HisA_bact_arch"/>
</dbReference>
<dbReference type="Proteomes" id="UP000273516">
    <property type="component" value="Unassembled WGS sequence"/>
</dbReference>
<keyword evidence="8 9" id="KW-0413">Isomerase</keyword>
<evidence type="ECO:0000313" key="13">
    <source>
        <dbReference type="Proteomes" id="UP000273516"/>
    </source>
</evidence>
<evidence type="ECO:0000256" key="5">
    <source>
        <dbReference type="ARBA" id="ARBA00022490"/>
    </source>
</evidence>
<dbReference type="OrthoDB" id="9807749at2"/>
<protein>
    <recommendedName>
        <fullName evidence="9 11">1-(5-phosphoribosyl)-5-[(5-phosphoribosylamino)methylideneamino] imidazole-4-carboxamide isomerase</fullName>
        <ecNumber evidence="9 11">5.3.1.16</ecNumber>
    </recommendedName>
    <alternativeName>
        <fullName evidence="9">Phosphoribosylformimino-5-aminoimidazole carboxamide ribotide isomerase</fullName>
    </alternativeName>
</protein>
<dbReference type="PANTHER" id="PTHR43090">
    <property type="entry name" value="1-(5-PHOSPHORIBOSYL)-5-[(5-PHOSPHORIBOSYLAMINO)METHYLIDENEAMINO] IMIDAZOLE-4-CARBOXAMIDE ISOMERASE"/>
    <property type="match status" value="1"/>
</dbReference>
<comment type="subcellular location">
    <subcellularLocation>
        <location evidence="2 9 11">Cytoplasm</location>
    </subcellularLocation>
</comment>
<dbReference type="AlphaFoldDB" id="A0A3M0ME42"/>
<dbReference type="InterPro" id="IPR011060">
    <property type="entry name" value="RibuloseP-bd_barrel"/>
</dbReference>
<proteinExistence type="inferred from homology"/>
<evidence type="ECO:0000256" key="1">
    <source>
        <dbReference type="ARBA" id="ARBA00000901"/>
    </source>
</evidence>
<keyword evidence="13" id="KW-1185">Reference proteome</keyword>
<dbReference type="GO" id="GO:0005737">
    <property type="term" value="C:cytoplasm"/>
    <property type="evidence" value="ECO:0007669"/>
    <property type="project" value="UniProtKB-SubCell"/>
</dbReference>
<keyword evidence="6 9" id="KW-0028">Amino-acid biosynthesis</keyword>
<evidence type="ECO:0000256" key="7">
    <source>
        <dbReference type="ARBA" id="ARBA00023102"/>
    </source>
</evidence>
<dbReference type="HAMAP" id="MF_01014">
    <property type="entry name" value="HisA"/>
    <property type="match status" value="1"/>
</dbReference>
<evidence type="ECO:0000256" key="6">
    <source>
        <dbReference type="ARBA" id="ARBA00022605"/>
    </source>
</evidence>
<evidence type="ECO:0000256" key="4">
    <source>
        <dbReference type="ARBA" id="ARBA00009667"/>
    </source>
</evidence>
<dbReference type="SUPFAM" id="SSF51366">
    <property type="entry name" value="Ribulose-phoshate binding barrel"/>
    <property type="match status" value="1"/>
</dbReference>
<keyword evidence="7 9" id="KW-0368">Histidine biosynthesis</keyword>
<feature type="active site" description="Proton acceptor" evidence="9">
    <location>
        <position position="8"/>
    </location>
</feature>
<dbReference type="PANTHER" id="PTHR43090:SF2">
    <property type="entry name" value="1-(5-PHOSPHORIBOSYL)-5-[(5-PHOSPHORIBOSYLAMINO)METHYLIDENEAMINO] IMIDAZOLE-4-CARBOXAMIDE ISOMERASE"/>
    <property type="match status" value="1"/>
</dbReference>
<dbReference type="RefSeq" id="WP_122111998.1">
    <property type="nucleotide sequence ID" value="NZ_QOKZ01000003.1"/>
</dbReference>
<dbReference type="InterPro" id="IPR023016">
    <property type="entry name" value="HisA/PriA"/>
</dbReference>
<sequence>MILYPAIDLKDGNCVRLLRGDMDAATVFGSDPAAQARAFRDAGAEWLHLVDLNGAFEGKPVNAAAVEAILAAIDIPAQLGGGIRDMATIEIWLERGLTRVILGTVAVENPELVREAADAFPGRIAVGIDARAGRVATRGWATETNLKAADLARRFEDAGVAAIIYTDIDRDGAMQGPNIPATEALARAVSIPVIASGGVSKLADLTALAATRVIAGAISGRALYDGALDLGEALAALR</sequence>
<name>A0A3M0ME42_9RHOB</name>
<dbReference type="FunFam" id="3.20.20.70:FF:000009">
    <property type="entry name" value="1-(5-phosphoribosyl)-5-[(5-phosphoribosylamino)methylideneamino] imidazole-4-carboxamide isomerase"/>
    <property type="match status" value="1"/>
</dbReference>
<dbReference type="Pfam" id="PF00977">
    <property type="entry name" value="His_biosynth"/>
    <property type="match status" value="1"/>
</dbReference>
<dbReference type="CDD" id="cd04732">
    <property type="entry name" value="HisA"/>
    <property type="match status" value="1"/>
</dbReference>
<dbReference type="InterPro" id="IPR013785">
    <property type="entry name" value="Aldolase_TIM"/>
</dbReference>
<evidence type="ECO:0000256" key="9">
    <source>
        <dbReference type="HAMAP-Rule" id="MF_01014"/>
    </source>
</evidence>
<feature type="active site" description="Proton donor" evidence="9">
    <location>
        <position position="129"/>
    </location>
</feature>
<comment type="catalytic activity">
    <reaction evidence="1 9 11">
        <text>1-(5-phospho-beta-D-ribosyl)-5-[(5-phospho-beta-D-ribosylamino)methylideneamino]imidazole-4-carboxamide = 5-[(5-phospho-1-deoxy-D-ribulos-1-ylimino)methylamino]-1-(5-phospho-beta-D-ribosyl)imidazole-4-carboxamide</text>
        <dbReference type="Rhea" id="RHEA:15469"/>
        <dbReference type="ChEBI" id="CHEBI:58435"/>
        <dbReference type="ChEBI" id="CHEBI:58525"/>
        <dbReference type="EC" id="5.3.1.16"/>
    </reaction>
</comment>
<evidence type="ECO:0000256" key="11">
    <source>
        <dbReference type="RuleBase" id="RU003658"/>
    </source>
</evidence>
<organism evidence="12 13">
    <name type="scientific">Paracoccus alkanivorans</name>
    <dbReference type="NCBI Taxonomy" id="2116655"/>
    <lineage>
        <taxon>Bacteria</taxon>
        <taxon>Pseudomonadati</taxon>
        <taxon>Pseudomonadota</taxon>
        <taxon>Alphaproteobacteria</taxon>
        <taxon>Rhodobacterales</taxon>
        <taxon>Paracoccaceae</taxon>
        <taxon>Paracoccus</taxon>
    </lineage>
</organism>
<gene>
    <name evidence="9 12" type="primary">hisA</name>
    <name evidence="12" type="ORF">C9E81_09030</name>
</gene>
<comment type="similarity">
    <text evidence="4 9 10">Belongs to the HisA/HisF family.</text>
</comment>
<dbReference type="NCBIfam" id="TIGR00007">
    <property type="entry name" value="1-(5-phosphoribosyl)-5-[(5-phosphoribosylamino)methylideneamino]imidazole-4-carboxamide isomerase"/>
    <property type="match status" value="1"/>
</dbReference>
<keyword evidence="5 9" id="KW-0963">Cytoplasm</keyword>
<dbReference type="GO" id="GO:0000162">
    <property type="term" value="P:L-tryptophan biosynthetic process"/>
    <property type="evidence" value="ECO:0007669"/>
    <property type="project" value="TreeGrafter"/>
</dbReference>